<sequence length="218" mass="24660">MIIMSNLVIGYYGHRVGPEINGCIKTGTILTVIGSNGVGKSTFLKTLAGLLPPTSGKLEIVFNNKPKVISYLPQIKNIDCYFPITVFDVVAMGCWPRVRFFKKINSQQRHLILQALEEVQLLDVINQRIDSLSGGQLQCMLFARVLVQQASYVLLDEPFQGLDKMHCKILIRAINKLCKNGCTIVIVLHNRFISEYFIHRDILLLTQHFSAWNTNKNI</sequence>
<dbReference type="InterPro" id="IPR003439">
    <property type="entry name" value="ABC_transporter-like_ATP-bd"/>
</dbReference>
<dbReference type="Pfam" id="PF00005">
    <property type="entry name" value="ABC_tran"/>
    <property type="match status" value="1"/>
</dbReference>
<dbReference type="EMBL" id="BX248583">
    <property type="protein sequence ID" value="CAD83567.1"/>
    <property type="molecule type" value="Genomic_DNA"/>
</dbReference>
<gene>
    <name evidence="6" type="primary">unknown</name>
    <name evidence="6" type="ordered locus">Bfl040</name>
</gene>
<dbReference type="AlphaFoldDB" id="Q7VQS6"/>
<accession>Q7VQS6</accession>
<dbReference type="HOGENOM" id="CLU_000604_1_11_6"/>
<dbReference type="STRING" id="203907.Bfl040"/>
<reference evidence="6 7" key="1">
    <citation type="journal article" date="2003" name="Proc. Natl. Acad. Sci. U.S.A.">
        <title>The genome sequence of Blochmannia floridanus: comparative analysis of reduced genomes.</title>
        <authorList>
            <person name="Gil R."/>
            <person name="Silva F.J."/>
            <person name="Zientz E."/>
            <person name="Delmotte F."/>
            <person name="Gonzalez-Candelas F."/>
            <person name="Latorre A."/>
            <person name="Rausell C."/>
            <person name="Kramerbeek J."/>
            <person name="Gadau J."/>
            <person name="Hoelldobler B."/>
            <person name="van Ham R.C.H.J."/>
            <person name="Gross R."/>
            <person name="Moya A."/>
        </authorList>
    </citation>
    <scope>NUCLEOTIDE SEQUENCE [LARGE SCALE GENOMIC DNA]</scope>
</reference>
<comment type="similarity">
    <text evidence="1">Belongs to the ABC transporter superfamily.</text>
</comment>
<dbReference type="KEGG" id="bfl:Bfl040"/>
<dbReference type="Gene3D" id="3.40.50.300">
    <property type="entry name" value="P-loop containing nucleotide triphosphate hydrolases"/>
    <property type="match status" value="1"/>
</dbReference>
<evidence type="ECO:0000256" key="3">
    <source>
        <dbReference type="ARBA" id="ARBA00022741"/>
    </source>
</evidence>
<evidence type="ECO:0000256" key="4">
    <source>
        <dbReference type="ARBA" id="ARBA00022840"/>
    </source>
</evidence>
<dbReference type="GO" id="GO:0016887">
    <property type="term" value="F:ATP hydrolysis activity"/>
    <property type="evidence" value="ECO:0007669"/>
    <property type="project" value="InterPro"/>
</dbReference>
<evidence type="ECO:0000256" key="1">
    <source>
        <dbReference type="ARBA" id="ARBA00005417"/>
    </source>
</evidence>
<dbReference type="SMART" id="SM00382">
    <property type="entry name" value="AAA"/>
    <property type="match status" value="1"/>
</dbReference>
<keyword evidence="4 6" id="KW-0067">ATP-binding</keyword>
<evidence type="ECO:0000313" key="6">
    <source>
        <dbReference type="EMBL" id="CAD83567.1"/>
    </source>
</evidence>
<feature type="domain" description="ABC transporter" evidence="5">
    <location>
        <begin position="2"/>
        <end position="218"/>
    </location>
</feature>
<evidence type="ECO:0000256" key="2">
    <source>
        <dbReference type="ARBA" id="ARBA00022448"/>
    </source>
</evidence>
<dbReference type="InterPro" id="IPR003593">
    <property type="entry name" value="AAA+_ATPase"/>
</dbReference>
<dbReference type="Proteomes" id="UP000002192">
    <property type="component" value="Chromosome"/>
</dbReference>
<dbReference type="InterPro" id="IPR050153">
    <property type="entry name" value="Metal_Ion_Import_ABC"/>
</dbReference>
<dbReference type="PROSITE" id="PS00211">
    <property type="entry name" value="ABC_TRANSPORTER_1"/>
    <property type="match status" value="1"/>
</dbReference>
<dbReference type="CDD" id="cd03235">
    <property type="entry name" value="ABC_Metallic_Cations"/>
    <property type="match status" value="1"/>
</dbReference>
<proteinExistence type="inferred from homology"/>
<name>Q7VQS6_BLOFL</name>
<dbReference type="InterPro" id="IPR017871">
    <property type="entry name" value="ABC_transporter-like_CS"/>
</dbReference>
<dbReference type="PANTHER" id="PTHR42734:SF5">
    <property type="entry name" value="IRON TRANSPORT SYSTEM ATP-BINDING PROTEIN HI_0361-RELATED"/>
    <property type="match status" value="1"/>
</dbReference>
<dbReference type="InterPro" id="IPR027417">
    <property type="entry name" value="P-loop_NTPase"/>
</dbReference>
<evidence type="ECO:0000259" key="5">
    <source>
        <dbReference type="PROSITE" id="PS50893"/>
    </source>
</evidence>
<dbReference type="OrthoDB" id="9806726at2"/>
<dbReference type="eggNOG" id="COG1121">
    <property type="taxonomic scope" value="Bacteria"/>
</dbReference>
<keyword evidence="2" id="KW-0813">Transport</keyword>
<evidence type="ECO:0000313" key="7">
    <source>
        <dbReference type="Proteomes" id="UP000002192"/>
    </source>
</evidence>
<organism evidence="6 7">
    <name type="scientific">Blochmanniella floridana</name>
    <dbReference type="NCBI Taxonomy" id="203907"/>
    <lineage>
        <taxon>Bacteria</taxon>
        <taxon>Pseudomonadati</taxon>
        <taxon>Pseudomonadota</taxon>
        <taxon>Gammaproteobacteria</taxon>
        <taxon>Enterobacterales</taxon>
        <taxon>Enterobacteriaceae</taxon>
        <taxon>ant endosymbionts</taxon>
        <taxon>Candidatus Blochmanniella</taxon>
    </lineage>
</organism>
<protein>
    <submittedName>
        <fullName evidence="6">Manganese transport system ATP-binding protein</fullName>
    </submittedName>
</protein>
<keyword evidence="7" id="KW-1185">Reference proteome</keyword>
<dbReference type="GO" id="GO:0005524">
    <property type="term" value="F:ATP binding"/>
    <property type="evidence" value="ECO:0007669"/>
    <property type="project" value="UniProtKB-KW"/>
</dbReference>
<dbReference type="PANTHER" id="PTHR42734">
    <property type="entry name" value="METAL TRANSPORT SYSTEM ATP-BINDING PROTEIN TM_0124-RELATED"/>
    <property type="match status" value="1"/>
</dbReference>
<dbReference type="SUPFAM" id="SSF52540">
    <property type="entry name" value="P-loop containing nucleoside triphosphate hydrolases"/>
    <property type="match status" value="1"/>
</dbReference>
<keyword evidence="3" id="KW-0547">Nucleotide-binding</keyword>
<dbReference type="PROSITE" id="PS50893">
    <property type="entry name" value="ABC_TRANSPORTER_2"/>
    <property type="match status" value="1"/>
</dbReference>